<dbReference type="InterPro" id="IPR054259">
    <property type="entry name" value="DUF6990"/>
</dbReference>
<dbReference type="Proteomes" id="UP000053470">
    <property type="component" value="Unassembled WGS sequence"/>
</dbReference>
<name>A0A7U7PR66_RALSL</name>
<proteinExistence type="predicted"/>
<evidence type="ECO:0000313" key="1">
    <source>
        <dbReference type="EMBL" id="CEJ17552.1"/>
    </source>
</evidence>
<protein>
    <submittedName>
        <fullName evidence="1">Uncharacterized protein</fullName>
    </submittedName>
</protein>
<reference evidence="1" key="1">
    <citation type="submission" date="2014-11" db="EMBL/GenBank/DDBJ databases">
        <authorList>
            <person name="Genoscope - CEA"/>
        </authorList>
    </citation>
    <scope>NUCLEOTIDE SEQUENCE</scope>
    <source>
        <strain evidence="1">IPO1609</strain>
    </source>
</reference>
<evidence type="ECO:0000313" key="2">
    <source>
        <dbReference type="Proteomes" id="UP000053470"/>
    </source>
</evidence>
<organism evidence="1 2">
    <name type="scientific">Ralstonia solanacearum IPO1609</name>
    <dbReference type="NCBI Taxonomy" id="564066"/>
    <lineage>
        <taxon>Bacteria</taxon>
        <taxon>Pseudomonadati</taxon>
        <taxon>Pseudomonadota</taxon>
        <taxon>Betaproteobacteria</taxon>
        <taxon>Burkholderiales</taxon>
        <taxon>Burkholderiaceae</taxon>
        <taxon>Ralstonia</taxon>
        <taxon>Ralstonia solanacearum species complex</taxon>
    </lineage>
</organism>
<reference evidence="1" key="2">
    <citation type="submission" date="2022-04" db="EMBL/GenBank/DDBJ databases">
        <title>Genomic draft of R. solanacearum strain IPO1609, a phylotype IIB1/biovar 2/race 3 strain isolated from potato in Europe.</title>
        <authorList>
            <person name="Boucher C."/>
            <person name="Carrere S."/>
            <person name="Dossat C."/>
            <person name="Elbaz M."/>
            <person name="Genin S."/>
            <person name="Gouzy J."/>
            <person name="Prior P."/>
            <person name="Segurens B."/>
            <person name="Wincker P."/>
        </authorList>
    </citation>
    <scope>NUCLEOTIDE SEQUENCE</scope>
    <source>
        <strain evidence="1">IPO1609</strain>
    </source>
</reference>
<keyword evidence="2" id="KW-1185">Reference proteome</keyword>
<sequence>MTQDDLMKIIEGLDWKRRVDEVGDNSFRLDLGDRIVTVMPHVGKRHDHFRISFAPSVTAREFSEMASALMNENDAEHEPIAAMLEKPEKVSNFGAEQEQRLRQQQAREREKILQVLTILRLAGRTRPSDQYKSVGLV</sequence>
<gene>
    <name evidence="1" type="ORF">RSIPO_04902</name>
</gene>
<dbReference type="EMBL" id="LN651281">
    <property type="protein sequence ID" value="CEJ17552.1"/>
    <property type="molecule type" value="Genomic_DNA"/>
</dbReference>
<accession>A0A7U7PR66</accession>
<dbReference type="AlphaFoldDB" id="A0A7U7PR66"/>
<dbReference type="Pfam" id="PF22499">
    <property type="entry name" value="DUF6990"/>
    <property type="match status" value="1"/>
</dbReference>